<dbReference type="Pfam" id="PF07714">
    <property type="entry name" value="PK_Tyr_Ser-Thr"/>
    <property type="match status" value="1"/>
</dbReference>
<keyword evidence="2" id="KW-1003">Cell membrane</keyword>
<dbReference type="EC" id="2.7.11.1" evidence="16"/>
<dbReference type="SUPFAM" id="SSF51110">
    <property type="entry name" value="alpha-D-mannose-specific plant lectins"/>
    <property type="match status" value="1"/>
</dbReference>
<dbReference type="Pfam" id="PF00954">
    <property type="entry name" value="S_locus_glycop"/>
    <property type="match status" value="1"/>
</dbReference>
<evidence type="ECO:0000256" key="1">
    <source>
        <dbReference type="ARBA" id="ARBA00004251"/>
    </source>
</evidence>
<keyword evidence="6 18" id="KW-0732">Signal</keyword>
<evidence type="ECO:0000256" key="14">
    <source>
        <dbReference type="ARBA" id="ARBA00047899"/>
    </source>
</evidence>
<reference evidence="22 23" key="1">
    <citation type="journal article" date="2018" name="Science">
        <title>The opium poppy genome and morphinan production.</title>
        <authorList>
            <person name="Guo L."/>
            <person name="Winzer T."/>
            <person name="Yang X."/>
            <person name="Li Y."/>
            <person name="Ning Z."/>
            <person name="He Z."/>
            <person name="Teodor R."/>
            <person name="Lu Y."/>
            <person name="Bowser T.A."/>
            <person name="Graham I.A."/>
            <person name="Ye K."/>
        </authorList>
    </citation>
    <scope>NUCLEOTIDE SEQUENCE [LARGE SCALE GENOMIC DNA]</scope>
    <source>
        <strain evidence="23">cv. HN1</strain>
        <tissue evidence="22">Leaves</tissue>
    </source>
</reference>
<dbReference type="FunFam" id="2.90.10.10:FF:000001">
    <property type="entry name" value="G-type lectin S-receptor-like serine/threonine-protein kinase"/>
    <property type="match status" value="1"/>
</dbReference>
<evidence type="ECO:0000256" key="11">
    <source>
        <dbReference type="ARBA" id="ARBA00023136"/>
    </source>
</evidence>
<dbReference type="FunFam" id="1.10.510.10:FF:000467">
    <property type="entry name" value="Liguleless narrow1"/>
    <property type="match status" value="1"/>
</dbReference>
<feature type="binding site" evidence="17">
    <location>
        <position position="532"/>
    </location>
    <ligand>
        <name>ATP</name>
        <dbReference type="ChEBI" id="CHEBI:30616"/>
    </ligand>
</feature>
<evidence type="ECO:0000256" key="8">
    <source>
        <dbReference type="ARBA" id="ARBA00022777"/>
    </source>
</evidence>
<evidence type="ECO:0000256" key="3">
    <source>
        <dbReference type="ARBA" id="ARBA00022527"/>
    </source>
</evidence>
<evidence type="ECO:0000256" key="10">
    <source>
        <dbReference type="ARBA" id="ARBA00022989"/>
    </source>
</evidence>
<dbReference type="SUPFAM" id="SSF56112">
    <property type="entry name" value="Protein kinase-like (PK-like)"/>
    <property type="match status" value="1"/>
</dbReference>
<feature type="chain" id="PRO_5021376117" description="Receptor-like serine/threonine-protein kinase" evidence="18">
    <location>
        <begin position="25"/>
        <end position="821"/>
    </location>
</feature>
<organism evidence="22 23">
    <name type="scientific">Papaver somniferum</name>
    <name type="common">Opium poppy</name>
    <dbReference type="NCBI Taxonomy" id="3469"/>
    <lineage>
        <taxon>Eukaryota</taxon>
        <taxon>Viridiplantae</taxon>
        <taxon>Streptophyta</taxon>
        <taxon>Embryophyta</taxon>
        <taxon>Tracheophyta</taxon>
        <taxon>Spermatophyta</taxon>
        <taxon>Magnoliopsida</taxon>
        <taxon>Ranunculales</taxon>
        <taxon>Papaveraceae</taxon>
        <taxon>Papaveroideae</taxon>
        <taxon>Papaver</taxon>
    </lineage>
</organism>
<keyword evidence="12" id="KW-1015">Disulfide bond</keyword>
<keyword evidence="23" id="KW-1185">Reference proteome</keyword>
<dbReference type="FunFam" id="3.30.200.20:FF:000195">
    <property type="entry name" value="G-type lectin S-receptor-like serine/threonine-protein kinase"/>
    <property type="match status" value="1"/>
</dbReference>
<dbReference type="InterPro" id="IPR003609">
    <property type="entry name" value="Pan_app"/>
</dbReference>
<dbReference type="AlphaFoldDB" id="A0A4Y7LA30"/>
<comment type="catalytic activity">
    <reaction evidence="15 16">
        <text>L-seryl-[protein] + ATP = O-phospho-L-seryl-[protein] + ADP + H(+)</text>
        <dbReference type="Rhea" id="RHEA:17989"/>
        <dbReference type="Rhea" id="RHEA-COMP:9863"/>
        <dbReference type="Rhea" id="RHEA-COMP:11604"/>
        <dbReference type="ChEBI" id="CHEBI:15378"/>
        <dbReference type="ChEBI" id="CHEBI:29999"/>
        <dbReference type="ChEBI" id="CHEBI:30616"/>
        <dbReference type="ChEBI" id="CHEBI:83421"/>
        <dbReference type="ChEBI" id="CHEBI:456216"/>
        <dbReference type="EC" id="2.7.11.1"/>
    </reaction>
</comment>
<feature type="domain" description="Bulb-type lectin" evidence="20">
    <location>
        <begin position="24"/>
        <end position="148"/>
    </location>
</feature>
<name>A0A4Y7LA30_PAPSO</name>
<keyword evidence="13" id="KW-0325">Glycoprotein</keyword>
<dbReference type="InterPro" id="IPR001245">
    <property type="entry name" value="Ser-Thr/Tyr_kinase_cat_dom"/>
</dbReference>
<keyword evidence="4 16" id="KW-0808">Transferase</keyword>
<dbReference type="EMBL" id="CM010725">
    <property type="protein sequence ID" value="RZC82333.1"/>
    <property type="molecule type" value="Genomic_DNA"/>
</dbReference>
<dbReference type="Gramene" id="RZC82333">
    <property type="protein sequence ID" value="RZC82333"/>
    <property type="gene ID" value="C5167_045119"/>
</dbReference>
<evidence type="ECO:0000256" key="16">
    <source>
        <dbReference type="PIRNR" id="PIRNR000641"/>
    </source>
</evidence>
<protein>
    <recommendedName>
        <fullName evidence="16">Receptor-like serine/threonine-protein kinase</fullName>
        <ecNumber evidence="16">2.7.11.1</ecNumber>
    </recommendedName>
</protein>
<dbReference type="Pfam" id="PF01453">
    <property type="entry name" value="B_lectin"/>
    <property type="match status" value="1"/>
</dbReference>
<dbReference type="Gene3D" id="2.90.10.10">
    <property type="entry name" value="Bulb-type lectin domain"/>
    <property type="match status" value="1"/>
</dbReference>
<dbReference type="CDD" id="cd01098">
    <property type="entry name" value="PAN_AP_plant"/>
    <property type="match status" value="1"/>
</dbReference>
<evidence type="ECO:0000256" key="5">
    <source>
        <dbReference type="ARBA" id="ARBA00022692"/>
    </source>
</evidence>
<dbReference type="InterPro" id="IPR011009">
    <property type="entry name" value="Kinase-like_dom_sf"/>
</dbReference>
<dbReference type="OMA" id="ANENDCA"/>
<evidence type="ECO:0000256" key="17">
    <source>
        <dbReference type="PROSITE-ProRule" id="PRU10141"/>
    </source>
</evidence>
<evidence type="ECO:0000256" key="13">
    <source>
        <dbReference type="ARBA" id="ARBA00023180"/>
    </source>
</evidence>
<evidence type="ECO:0000313" key="22">
    <source>
        <dbReference type="EMBL" id="RZC82333.1"/>
    </source>
</evidence>
<evidence type="ECO:0000256" key="2">
    <source>
        <dbReference type="ARBA" id="ARBA00022475"/>
    </source>
</evidence>
<dbReference type="PROSITE" id="PS00108">
    <property type="entry name" value="PROTEIN_KINASE_ST"/>
    <property type="match status" value="1"/>
</dbReference>
<evidence type="ECO:0000256" key="4">
    <source>
        <dbReference type="ARBA" id="ARBA00022679"/>
    </source>
</evidence>
<dbReference type="GO" id="GO:0005886">
    <property type="term" value="C:plasma membrane"/>
    <property type="evidence" value="ECO:0007669"/>
    <property type="project" value="UniProtKB-SubCell"/>
</dbReference>
<evidence type="ECO:0000256" key="12">
    <source>
        <dbReference type="ARBA" id="ARBA00023157"/>
    </source>
</evidence>
<keyword evidence="5" id="KW-0812">Transmembrane</keyword>
<accession>A0A4Y7LA30</accession>
<keyword evidence="3 16" id="KW-0723">Serine/threonine-protein kinase</keyword>
<evidence type="ECO:0000259" key="20">
    <source>
        <dbReference type="PROSITE" id="PS50927"/>
    </source>
</evidence>
<dbReference type="Pfam" id="PF11883">
    <property type="entry name" value="DUF3403"/>
    <property type="match status" value="1"/>
</dbReference>
<dbReference type="PANTHER" id="PTHR27002:SF1082">
    <property type="entry name" value="OS06G0693000 PROTEIN"/>
    <property type="match status" value="1"/>
</dbReference>
<dbReference type="InterPro" id="IPR036426">
    <property type="entry name" value="Bulb-type_lectin_dom_sf"/>
</dbReference>
<comment type="catalytic activity">
    <reaction evidence="14 16">
        <text>L-threonyl-[protein] + ATP = O-phospho-L-threonyl-[protein] + ADP + H(+)</text>
        <dbReference type="Rhea" id="RHEA:46608"/>
        <dbReference type="Rhea" id="RHEA-COMP:11060"/>
        <dbReference type="Rhea" id="RHEA-COMP:11605"/>
        <dbReference type="ChEBI" id="CHEBI:15378"/>
        <dbReference type="ChEBI" id="CHEBI:30013"/>
        <dbReference type="ChEBI" id="CHEBI:30616"/>
        <dbReference type="ChEBI" id="CHEBI:61977"/>
        <dbReference type="ChEBI" id="CHEBI:456216"/>
        <dbReference type="EC" id="2.7.11.1"/>
    </reaction>
</comment>
<keyword evidence="8 16" id="KW-0418">Kinase</keyword>
<dbReference type="InterPro" id="IPR000858">
    <property type="entry name" value="S_locus_glycoprot_dom"/>
</dbReference>
<dbReference type="PROSITE" id="PS00107">
    <property type="entry name" value="PROTEIN_KINASE_ATP"/>
    <property type="match status" value="1"/>
</dbReference>
<dbReference type="InterPro" id="IPR008271">
    <property type="entry name" value="Ser/Thr_kinase_AS"/>
</dbReference>
<keyword evidence="7 16" id="KW-0547">Nucleotide-binding</keyword>
<comment type="subcellular location">
    <subcellularLocation>
        <location evidence="1">Cell membrane</location>
        <topology evidence="1">Single-pass type I membrane protein</topology>
    </subcellularLocation>
</comment>
<evidence type="ECO:0000259" key="21">
    <source>
        <dbReference type="PROSITE" id="PS50948"/>
    </source>
</evidence>
<sequence>MRLQSYVLTFFFVASLSIGSAVLGTTITATQFVTDPETIVSSKDGIFRLGFFSLGDSRNRYVGVWYNNIPGPTIVWVANRDHPLNDSSGVLRIASDGNIVVLDGQGKLCWTSNVTTVLVSHQLVAELLDTGNLVLRESSPNYNHNEGRYIWQSFDHPTNTLLPKMQFGVNLRTGKKQTITSWKNNSDPSTGDFTLELDPYVIPQLILKYGAQKKWRSGPWVEEFIGMDHPDSDFKLEKDYSKGTVFLSILYEDKSALSRIVLESDGKLTGKQWHEEKKQWLISWSSDIYNKCGPFGIYKQYSKTCSCMRGFEPKFTNEWKDGNWSGGCSRRKALQCEMFSSERSKVKEADGFLEVDMWNVPDYYHLSQGISYVQCHDKCLHDCSCIAYSYSNYDPNFGCMWWTRDLIDARETSEQLGFNLHIRVANSELGKMKRGMRKSVEWERKRRYRTRKKKRIERSFVHSDEDYSYGREHSDSEMLIEENTEVRVIDFKTLAVATNNFSEANKLGQGGFGSVYKGMLRDGQEEQEIAVKRLSMNSEQGSQEFKNEVSVISKLQHRNLVRLLGCCTYGEEKMLIYEYMPNKSLDAFLFDPKMRGLFDWKRRFEIILGIGRGILYLHRDSRLRVIHRDLKASNILLDEELNPKISDFGMARIFGSSELLQANTRKVAGTFGYMSPEYVIEGRLSEKSDVFSFGVLLLEIVSGKKNSSLCNQELSLRLLAHAWQLWNENNALALVDPTLVLSETSFEVEILRCIHVGLLCVEEFAVDRPTMATTLSMLTSEIATLPAPKNPAFTERRFSSDSSSSRKISNNDISITILGGR</sequence>
<evidence type="ECO:0000256" key="6">
    <source>
        <dbReference type="ARBA" id="ARBA00022729"/>
    </source>
</evidence>
<dbReference type="InterPro" id="IPR021820">
    <property type="entry name" value="S-locus_recpt_kinase_C"/>
</dbReference>
<feature type="domain" description="Apple" evidence="21">
    <location>
        <begin position="336"/>
        <end position="425"/>
    </location>
</feature>
<dbReference type="InterPro" id="IPR024171">
    <property type="entry name" value="SRK-like_kinase"/>
</dbReference>
<dbReference type="GO" id="GO:0005524">
    <property type="term" value="F:ATP binding"/>
    <property type="evidence" value="ECO:0007669"/>
    <property type="project" value="UniProtKB-UniRule"/>
</dbReference>
<dbReference type="Pfam" id="PF08276">
    <property type="entry name" value="PAN_2"/>
    <property type="match status" value="1"/>
</dbReference>
<keyword evidence="9 16" id="KW-0067">ATP-binding</keyword>
<dbReference type="GO" id="GO:0106310">
    <property type="term" value="F:protein serine kinase activity"/>
    <property type="evidence" value="ECO:0007669"/>
    <property type="project" value="RHEA"/>
</dbReference>
<dbReference type="Gene3D" id="1.10.510.10">
    <property type="entry name" value="Transferase(Phosphotransferase) domain 1"/>
    <property type="match status" value="1"/>
</dbReference>
<dbReference type="Proteomes" id="UP000316621">
    <property type="component" value="Chromosome 11"/>
</dbReference>
<keyword evidence="10" id="KW-1133">Transmembrane helix</keyword>
<dbReference type="GO" id="GO:0048544">
    <property type="term" value="P:recognition of pollen"/>
    <property type="evidence" value="ECO:0007669"/>
    <property type="project" value="InterPro"/>
</dbReference>
<dbReference type="SMART" id="SM00108">
    <property type="entry name" value="B_lectin"/>
    <property type="match status" value="1"/>
</dbReference>
<dbReference type="SMART" id="SM00220">
    <property type="entry name" value="S_TKc"/>
    <property type="match status" value="1"/>
</dbReference>
<dbReference type="GO" id="GO:0004674">
    <property type="term" value="F:protein serine/threonine kinase activity"/>
    <property type="evidence" value="ECO:0007669"/>
    <property type="project" value="UniProtKB-KW"/>
</dbReference>
<dbReference type="SMART" id="SM00473">
    <property type="entry name" value="PAN_AP"/>
    <property type="match status" value="1"/>
</dbReference>
<evidence type="ECO:0000256" key="9">
    <source>
        <dbReference type="ARBA" id="ARBA00022840"/>
    </source>
</evidence>
<feature type="signal peptide" evidence="18">
    <location>
        <begin position="1"/>
        <end position="24"/>
    </location>
</feature>
<keyword evidence="11" id="KW-0472">Membrane</keyword>
<dbReference type="CDD" id="cd14066">
    <property type="entry name" value="STKc_IRAK"/>
    <property type="match status" value="1"/>
</dbReference>
<dbReference type="PANTHER" id="PTHR27002">
    <property type="entry name" value="RECEPTOR-LIKE SERINE/THREONINE-PROTEIN KINASE SD1-8"/>
    <property type="match status" value="1"/>
</dbReference>
<dbReference type="PROSITE" id="PS50927">
    <property type="entry name" value="BULB_LECTIN"/>
    <property type="match status" value="1"/>
</dbReference>
<evidence type="ECO:0000256" key="15">
    <source>
        <dbReference type="ARBA" id="ARBA00048679"/>
    </source>
</evidence>
<comment type="similarity">
    <text evidence="16">Belongs to the protein kinase superfamily. Ser/Thr protein kinase family.</text>
</comment>
<dbReference type="CDD" id="cd00028">
    <property type="entry name" value="B_lectin"/>
    <property type="match status" value="1"/>
</dbReference>
<dbReference type="InterPro" id="IPR017441">
    <property type="entry name" value="Protein_kinase_ATP_BS"/>
</dbReference>
<dbReference type="PIRSF" id="PIRSF000641">
    <property type="entry name" value="SRK"/>
    <property type="match status" value="1"/>
</dbReference>
<evidence type="ECO:0000313" key="23">
    <source>
        <dbReference type="Proteomes" id="UP000316621"/>
    </source>
</evidence>
<evidence type="ECO:0000256" key="18">
    <source>
        <dbReference type="SAM" id="SignalP"/>
    </source>
</evidence>
<dbReference type="PROSITE" id="PS50011">
    <property type="entry name" value="PROTEIN_KINASE_DOM"/>
    <property type="match status" value="1"/>
</dbReference>
<proteinExistence type="inferred from homology"/>
<gene>
    <name evidence="22" type="ORF">C5167_045119</name>
</gene>
<evidence type="ECO:0000259" key="19">
    <source>
        <dbReference type="PROSITE" id="PS50011"/>
    </source>
</evidence>
<dbReference type="InterPro" id="IPR000719">
    <property type="entry name" value="Prot_kinase_dom"/>
</dbReference>
<feature type="domain" description="Protein kinase" evidence="19">
    <location>
        <begin position="501"/>
        <end position="793"/>
    </location>
</feature>
<dbReference type="InterPro" id="IPR001480">
    <property type="entry name" value="Bulb-type_lectin_dom"/>
</dbReference>
<evidence type="ECO:0000256" key="7">
    <source>
        <dbReference type="ARBA" id="ARBA00022741"/>
    </source>
</evidence>
<dbReference type="Gene3D" id="3.30.200.20">
    <property type="entry name" value="Phosphorylase Kinase, domain 1"/>
    <property type="match status" value="1"/>
</dbReference>
<dbReference type="PROSITE" id="PS50948">
    <property type="entry name" value="PAN"/>
    <property type="match status" value="1"/>
</dbReference>